<dbReference type="InterPro" id="IPR007877">
    <property type="entry name" value="DUF707"/>
</dbReference>
<dbReference type="STRING" id="109376.A0A0D3DBA4"/>
<dbReference type="AlphaFoldDB" id="A0A0D3DBA4"/>
<reference evidence="1 2" key="1">
    <citation type="journal article" date="2014" name="Genome Biol.">
        <title>Transcriptome and methylome profiling reveals relics of genome dominance in the mesopolyploid Brassica oleracea.</title>
        <authorList>
            <person name="Parkin I.A."/>
            <person name="Koh C."/>
            <person name="Tang H."/>
            <person name="Robinson S.J."/>
            <person name="Kagale S."/>
            <person name="Clarke W.E."/>
            <person name="Town C.D."/>
            <person name="Nixon J."/>
            <person name="Krishnakumar V."/>
            <person name="Bidwell S.L."/>
            <person name="Denoeud F."/>
            <person name="Belcram H."/>
            <person name="Links M.G."/>
            <person name="Just J."/>
            <person name="Clarke C."/>
            <person name="Bender T."/>
            <person name="Huebert T."/>
            <person name="Mason A.S."/>
            <person name="Pires J.C."/>
            <person name="Barker G."/>
            <person name="Moore J."/>
            <person name="Walley P.G."/>
            <person name="Manoli S."/>
            <person name="Batley J."/>
            <person name="Edwards D."/>
            <person name="Nelson M.N."/>
            <person name="Wang X."/>
            <person name="Paterson A.H."/>
            <person name="King G."/>
            <person name="Bancroft I."/>
            <person name="Chalhoub B."/>
            <person name="Sharpe A.G."/>
        </authorList>
    </citation>
    <scope>NUCLEOTIDE SEQUENCE</scope>
    <source>
        <strain evidence="1 2">cv. TO1000</strain>
    </source>
</reference>
<accession>A0A0D3DBA4</accession>
<dbReference type="Gramene" id="Bo7g084610.1">
    <property type="protein sequence ID" value="Bo7g084610.1"/>
    <property type="gene ID" value="Bo7g084610"/>
</dbReference>
<reference evidence="1" key="2">
    <citation type="submission" date="2015-03" db="UniProtKB">
        <authorList>
            <consortium name="EnsemblPlants"/>
        </authorList>
    </citation>
    <scope>IDENTIFICATION</scope>
</reference>
<dbReference type="HOGENOM" id="CLU_779272_0_0_1"/>
<evidence type="ECO:0000313" key="1">
    <source>
        <dbReference type="EnsemblPlants" id="Bo7g084610.1"/>
    </source>
</evidence>
<organism evidence="1 2">
    <name type="scientific">Brassica oleracea var. oleracea</name>
    <dbReference type="NCBI Taxonomy" id="109376"/>
    <lineage>
        <taxon>Eukaryota</taxon>
        <taxon>Viridiplantae</taxon>
        <taxon>Streptophyta</taxon>
        <taxon>Embryophyta</taxon>
        <taxon>Tracheophyta</taxon>
        <taxon>Spermatophyta</taxon>
        <taxon>Magnoliopsida</taxon>
        <taxon>eudicotyledons</taxon>
        <taxon>Gunneridae</taxon>
        <taxon>Pentapetalae</taxon>
        <taxon>rosids</taxon>
        <taxon>malvids</taxon>
        <taxon>Brassicales</taxon>
        <taxon>Brassicaceae</taxon>
        <taxon>Brassiceae</taxon>
        <taxon>Brassica</taxon>
    </lineage>
</organism>
<sequence length="356" mass="41056">MRRPSQMMKLLLTSFFGVIVGFLMGITFPTLTLTKYIKTKQRYLVTFTVGYDQRKNIDAEEDNFTIMLFHYDGRASEWGKFEWSKRAIHVSIRKQTKWWYAKRFLHPDIVAPYEYIFIWDEDLGVEHFDSEKYLAVVKKHGLEISQPGLEPYEGLEVSIGRADHGLAQSNSFWAGYGRPQFINGSTGQKTNCLAGKCNFSVLAGKRNFSVLAGKRNFSVSAEKHNFSVSAGKHNFSVSAGKHNSRFWWENAISRFWRKNAISRLWRENAISRFGRENAISRFQRENTISRFWRENAISRFWRENAISLFQRENAGFGGKTQFLGFGGKTQFFGFGEKTQFLGFGGKTQFLGFGGKT</sequence>
<proteinExistence type="predicted"/>
<protein>
    <recommendedName>
        <fullName evidence="3">DUF707 domain-containing protein</fullName>
    </recommendedName>
</protein>
<keyword evidence="2" id="KW-1185">Reference proteome</keyword>
<name>A0A0D3DBA4_BRAOL</name>
<dbReference type="OMA" id="SEWGKFE"/>
<evidence type="ECO:0008006" key="3">
    <source>
        <dbReference type="Google" id="ProtNLM"/>
    </source>
</evidence>
<dbReference type="Proteomes" id="UP000032141">
    <property type="component" value="Chromosome C7"/>
</dbReference>
<dbReference type="EnsemblPlants" id="Bo7g084610.1">
    <property type="protein sequence ID" value="Bo7g084610.1"/>
    <property type="gene ID" value="Bo7g084610"/>
</dbReference>
<dbReference type="PANTHER" id="PTHR31210:SF38">
    <property type="entry name" value="LYSINE KETOGLUTARATE REDUCTASE TRANS-SPLICING RELATED 1"/>
    <property type="match status" value="1"/>
</dbReference>
<dbReference type="eggNOG" id="ENOG502QQAA">
    <property type="taxonomic scope" value="Eukaryota"/>
</dbReference>
<dbReference type="Pfam" id="PF05212">
    <property type="entry name" value="DUF707"/>
    <property type="match status" value="1"/>
</dbReference>
<dbReference type="PANTHER" id="PTHR31210">
    <property type="entry name" value="OS06G0731900 PROTEIN"/>
    <property type="match status" value="1"/>
</dbReference>
<evidence type="ECO:0000313" key="2">
    <source>
        <dbReference type="Proteomes" id="UP000032141"/>
    </source>
</evidence>